<organism evidence="3 4">
    <name type="scientific">Streptomyces collinus (strain DSM 40733 / Tue 365)</name>
    <dbReference type="NCBI Taxonomy" id="1214242"/>
    <lineage>
        <taxon>Bacteria</taxon>
        <taxon>Bacillati</taxon>
        <taxon>Actinomycetota</taxon>
        <taxon>Actinomycetes</taxon>
        <taxon>Kitasatosporales</taxon>
        <taxon>Streptomycetaceae</taxon>
        <taxon>Streptomyces</taxon>
    </lineage>
</organism>
<dbReference type="eggNOG" id="ENOG5031VM6">
    <property type="taxonomic scope" value="Bacteria"/>
</dbReference>
<keyword evidence="2" id="KW-1133">Transmembrane helix</keyword>
<evidence type="ECO:0000256" key="1">
    <source>
        <dbReference type="SAM" id="MobiDB-lite"/>
    </source>
</evidence>
<dbReference type="Proteomes" id="UP000015423">
    <property type="component" value="Chromosome"/>
</dbReference>
<dbReference type="STRING" id="1214242.B446_20275"/>
<name>S5VJY2_STRC3</name>
<accession>S5VJY2</accession>
<feature type="transmembrane region" description="Helical" evidence="2">
    <location>
        <begin position="28"/>
        <end position="48"/>
    </location>
</feature>
<dbReference type="KEGG" id="sci:B446_20275"/>
<evidence type="ECO:0000313" key="4">
    <source>
        <dbReference type="Proteomes" id="UP000015423"/>
    </source>
</evidence>
<keyword evidence="2" id="KW-0472">Membrane</keyword>
<reference evidence="3 4" key="2">
    <citation type="journal article" date="2013" name="J. Biotechnol.">
        <title>Complete genome sequence of the kirromycin producer Streptomyces collinus Tu 365 consisting of a linear chromosome and two linear plasmids.</title>
        <authorList>
            <person name="Ruckert C."/>
            <person name="Szczepanowski R."/>
            <person name="Albersmeier A."/>
            <person name="Goesmann A."/>
            <person name="Iftime D."/>
            <person name="Musiol E.M."/>
            <person name="Blin K."/>
            <person name="Wohlleben W."/>
            <person name="Puhler A."/>
            <person name="Kalinowski J."/>
            <person name="Weber T."/>
        </authorList>
    </citation>
    <scope>NUCLEOTIDE SEQUENCE [LARGE SCALE GENOMIC DNA]</scope>
    <source>
        <strain evidence="4">DSM 40733 / Tue 365</strain>
    </source>
</reference>
<proteinExistence type="predicted"/>
<dbReference type="PATRIC" id="fig|1214242.5.peg.4150"/>
<feature type="compositionally biased region" description="Low complexity" evidence="1">
    <location>
        <begin position="74"/>
        <end position="94"/>
    </location>
</feature>
<dbReference type="HOGENOM" id="CLU_1730321_0_0_11"/>
<feature type="region of interest" description="Disordered" evidence="1">
    <location>
        <begin position="58"/>
        <end position="94"/>
    </location>
</feature>
<feature type="compositionally biased region" description="Polar residues" evidence="1">
    <location>
        <begin position="63"/>
        <end position="72"/>
    </location>
</feature>
<dbReference type="EMBL" id="CP006259">
    <property type="protein sequence ID" value="AGS70867.1"/>
    <property type="molecule type" value="Genomic_DNA"/>
</dbReference>
<reference evidence="4" key="1">
    <citation type="submission" date="2012-10" db="EMBL/GenBank/DDBJ databases">
        <title>The complete genome sequence of Streptomyces collinus Tu 365.</title>
        <authorList>
            <person name="Ruckert C."/>
            <person name="Szczepanowski R."/>
            <person name="Goesmann A."/>
            <person name="Pross E.K."/>
            <person name="Musiol E.M."/>
            <person name="Blin K."/>
            <person name="Wohlleben W."/>
            <person name="Puhler A."/>
            <person name="Weber T."/>
            <person name="Kalinowski J."/>
        </authorList>
    </citation>
    <scope>NUCLEOTIDE SEQUENCE [LARGE SCALE GENOMIC DNA]</scope>
    <source>
        <strain evidence="4">DSM 40733 / Tue 365</strain>
    </source>
</reference>
<dbReference type="RefSeq" id="WP_020941325.1">
    <property type="nucleotide sequence ID" value="NC_021985.1"/>
</dbReference>
<protein>
    <submittedName>
        <fullName evidence="3">Uncharacterized protein</fullName>
    </submittedName>
</protein>
<sequence length="151" mass="14521">MTSSSTEVEASPVFVDQTGLRGRRLRGLGWLVGIVCTGFVVAMFFGLVGTQSQAPGLTVPHTADTTPPSQYLNAPLPAAPGIPGAGKGTTTAPAALPDATASVPVGAAGVATVPGTATATAPAIIPDATASLPATTAAGTGATSSATVPAQ</sequence>
<evidence type="ECO:0000313" key="3">
    <source>
        <dbReference type="EMBL" id="AGS70867.1"/>
    </source>
</evidence>
<evidence type="ECO:0000256" key="2">
    <source>
        <dbReference type="SAM" id="Phobius"/>
    </source>
</evidence>
<keyword evidence="4" id="KW-1185">Reference proteome</keyword>
<dbReference type="AlphaFoldDB" id="S5VJY2"/>
<gene>
    <name evidence="3" type="ORF">B446_20275</name>
</gene>
<keyword evidence="2" id="KW-0812">Transmembrane</keyword>